<gene>
    <name evidence="2" type="ORF">SAMN05443529_1523</name>
</gene>
<keyword evidence="3" id="KW-1185">Reference proteome</keyword>
<dbReference type="EMBL" id="FNCP01000052">
    <property type="protein sequence ID" value="SDI57325.1"/>
    <property type="molecule type" value="Genomic_DNA"/>
</dbReference>
<sequence length="277" mass="32653">MGAHVEFIFPRGFVIDEERLRKIHSIIQDRLDDKFRIKPKYKIYRSDNFVYTTLNIEDILEEDNSEWQKITRLQIEAENSSDIPFIFKLDFDSKTTLTVEGEDRDFVYLFFSDLKTYLTNEVNTKYIFSASVFYSVLRNLPLFTVIIIFYRAMKNIKPISNDELKGIMDNKDVILKLNYLIEKDAVSTLSINTTNFNLIIVLMILSMAIIALNDYFGNYFKNMMYKYLLPFNLFLWGKENTRYKKLIDLRSKIIWGVGVALIISVIASLLVWKITIK</sequence>
<feature type="transmembrane region" description="Helical" evidence="1">
    <location>
        <begin position="253"/>
        <end position="272"/>
    </location>
</feature>
<evidence type="ECO:0000313" key="2">
    <source>
        <dbReference type="EMBL" id="SDI57325.1"/>
    </source>
</evidence>
<evidence type="ECO:0000256" key="1">
    <source>
        <dbReference type="SAM" id="Phobius"/>
    </source>
</evidence>
<dbReference type="RefSeq" id="WP_092335837.1">
    <property type="nucleotide sequence ID" value="NZ_FNCP01000052.1"/>
</dbReference>
<dbReference type="AlphaFoldDB" id="A0A1G8LNY2"/>
<name>A0A1G8LNY2_9FIRM</name>
<reference evidence="3" key="1">
    <citation type="submission" date="2016-10" db="EMBL/GenBank/DDBJ databases">
        <authorList>
            <person name="Varghese N."/>
            <person name="Submissions S."/>
        </authorList>
    </citation>
    <scope>NUCLEOTIDE SEQUENCE [LARGE SCALE GENOMIC DNA]</scope>
    <source>
        <strain evidence="3">DSM 8344</strain>
    </source>
</reference>
<dbReference type="STRING" id="1121419.SAMN05443529_1523"/>
<accession>A0A1G8LNY2</accession>
<keyword evidence="1" id="KW-0472">Membrane</keyword>
<dbReference type="OrthoDB" id="7062318at2"/>
<keyword evidence="1" id="KW-0812">Transmembrane</keyword>
<feature type="transmembrane region" description="Helical" evidence="1">
    <location>
        <begin position="126"/>
        <end position="150"/>
    </location>
</feature>
<dbReference type="Proteomes" id="UP000198656">
    <property type="component" value="Unassembled WGS sequence"/>
</dbReference>
<feature type="transmembrane region" description="Helical" evidence="1">
    <location>
        <begin position="196"/>
        <end position="216"/>
    </location>
</feature>
<organism evidence="2 3">
    <name type="scientific">Desulfosporosinus hippei DSM 8344</name>
    <dbReference type="NCBI Taxonomy" id="1121419"/>
    <lineage>
        <taxon>Bacteria</taxon>
        <taxon>Bacillati</taxon>
        <taxon>Bacillota</taxon>
        <taxon>Clostridia</taxon>
        <taxon>Eubacteriales</taxon>
        <taxon>Desulfitobacteriaceae</taxon>
        <taxon>Desulfosporosinus</taxon>
    </lineage>
</organism>
<keyword evidence="1" id="KW-1133">Transmembrane helix</keyword>
<protein>
    <submittedName>
        <fullName evidence="2">Uncharacterized protein</fullName>
    </submittedName>
</protein>
<proteinExistence type="predicted"/>
<evidence type="ECO:0000313" key="3">
    <source>
        <dbReference type="Proteomes" id="UP000198656"/>
    </source>
</evidence>